<dbReference type="PANTHER" id="PTHR46082:SF6">
    <property type="entry name" value="AAA+ ATPASE DOMAIN-CONTAINING PROTEIN-RELATED"/>
    <property type="match status" value="1"/>
</dbReference>
<feature type="domain" description="HTH cro/C1-type" evidence="1">
    <location>
        <begin position="18"/>
        <end position="49"/>
    </location>
</feature>
<dbReference type="SMART" id="SM00530">
    <property type="entry name" value="HTH_XRE"/>
    <property type="match status" value="1"/>
</dbReference>
<dbReference type="Gene3D" id="1.10.260.40">
    <property type="entry name" value="lambda repressor-like DNA-binding domains"/>
    <property type="match status" value="1"/>
</dbReference>
<dbReference type="SUPFAM" id="SSF47413">
    <property type="entry name" value="lambda repressor-like DNA-binding domains"/>
    <property type="match status" value="1"/>
</dbReference>
<reference evidence="2 3" key="1">
    <citation type="submission" date="2021-01" db="EMBL/GenBank/DDBJ databases">
        <title>Whole genome shotgun sequence of Actinoplanes durhamensis NBRC 14914.</title>
        <authorList>
            <person name="Komaki H."/>
            <person name="Tamura T."/>
        </authorList>
    </citation>
    <scope>NUCLEOTIDE SEQUENCE [LARGE SCALE GENOMIC DNA]</scope>
    <source>
        <strain evidence="2 3">NBRC 14914</strain>
    </source>
</reference>
<dbReference type="CDD" id="cd00093">
    <property type="entry name" value="HTH_XRE"/>
    <property type="match status" value="1"/>
</dbReference>
<dbReference type="SUPFAM" id="SSF48452">
    <property type="entry name" value="TPR-like"/>
    <property type="match status" value="2"/>
</dbReference>
<proteinExistence type="predicted"/>
<organism evidence="2 3">
    <name type="scientific">Paractinoplanes durhamensis</name>
    <dbReference type="NCBI Taxonomy" id="113563"/>
    <lineage>
        <taxon>Bacteria</taxon>
        <taxon>Bacillati</taxon>
        <taxon>Actinomycetota</taxon>
        <taxon>Actinomycetes</taxon>
        <taxon>Micromonosporales</taxon>
        <taxon>Micromonosporaceae</taxon>
        <taxon>Paractinoplanes</taxon>
    </lineage>
</organism>
<dbReference type="Proteomes" id="UP000637628">
    <property type="component" value="Unassembled WGS sequence"/>
</dbReference>
<dbReference type="Gene3D" id="3.40.50.300">
    <property type="entry name" value="P-loop containing nucleotide triphosphate hydrolases"/>
    <property type="match status" value="1"/>
</dbReference>
<keyword evidence="3" id="KW-1185">Reference proteome</keyword>
<dbReference type="Pfam" id="PF00931">
    <property type="entry name" value="NB-ARC"/>
    <property type="match status" value="1"/>
</dbReference>
<dbReference type="SUPFAM" id="SSF52540">
    <property type="entry name" value="P-loop containing nucleoside triphosphate hydrolases"/>
    <property type="match status" value="1"/>
</dbReference>
<dbReference type="PRINTS" id="PR00364">
    <property type="entry name" value="DISEASERSIST"/>
</dbReference>
<evidence type="ECO:0000313" key="2">
    <source>
        <dbReference type="EMBL" id="GIE06511.1"/>
    </source>
</evidence>
<dbReference type="RefSeq" id="WP_203734366.1">
    <property type="nucleotide sequence ID" value="NZ_BAAATX010000020.1"/>
</dbReference>
<dbReference type="InterPro" id="IPR027417">
    <property type="entry name" value="P-loop_NTPase"/>
</dbReference>
<gene>
    <name evidence="2" type="ORF">Adu01nite_78610</name>
</gene>
<sequence length="978" mass="104735">MEEFVSVEAMRREFGSRLRQLRTDAGLSLEALGPKIRISRSRVSELERGDFKKVPDQAVIDAYVAVCVARLDGGPAIREARAADLAERHKLLIRLQENAVATSGRSGPPAVGRIPLAAGCYQAREVVDELSAALADSPVVVLSGLGGVGKTQLAADLARRREKAGTLVVWVSAASQESIVDRLAEAGEEYAEAARGDRERAAERFLAWLATTPRRWLVVLDDVSDPEHLRGLRPPVSSPTGRTLITTRLRKAAVAGLGGRPVEIDVFTVDEAERYLSAALRGRLDDDVPGVVADLDRLPLALGQAAAYLLDQNITSGDYRRRFADRTRRLAQLVPPARDNPDEYRATVAATWSLSIEAADAEEPTGLARAVLELASVLGTAIPGVVFRTPAAVNWLSYAAGGPELDPDTIHRGLRSLYLFSLAAVDADVVRVHALVQRSVLDDLPADRLGELAWAAADALVEVWPEDSRDPGLNQHLTAGTDALDRCAGDHLWEPDGYHPVLAVAGKSLGGAGQVAAAAAHFQRLHERAADRLGPDHWATLAARGNLAIWQGESRTASSLARARHLLADRTRVLGAGHPSTLTARHTLARQLGLTGDLPGAIAELESLVADRIRILGADHPDTLTTRHNLATWRGEAGDPAGACADFAANLDDTERVLGPDHPDTLSARHELARWRSIAGDPAGAVADFEQLVADRIRVLGADHPLTLASRNELAVAMAHAGDAAAALTALHELLADRLRVLGPDHPDTLNTRLHLIDIGGVTDDLAALTVLLDDMMRVLGPEHDYTQQACYVLALLRDPQGDDPGRAAPEEMLTAFLRVNGPHHPLTWQVRSAVVLARQERGDFPAMVAAMADLVDDLAVLRGPGHEETTKLRGVLAQWRLNLGDAAGAATAYTELLPLLIEQHGPEHADVFAARANIAFSRGVSGDPAFAVAAYEEVLADWIRVFGADDPAVAPLRKNLEGFRGLADEGHADGGDR</sequence>
<dbReference type="Pfam" id="PF13374">
    <property type="entry name" value="TPR_10"/>
    <property type="match status" value="4"/>
</dbReference>
<dbReference type="Gene3D" id="1.25.40.10">
    <property type="entry name" value="Tetratricopeptide repeat domain"/>
    <property type="match status" value="3"/>
</dbReference>
<dbReference type="InterPro" id="IPR010982">
    <property type="entry name" value="Lambda_DNA-bd_dom_sf"/>
</dbReference>
<dbReference type="PROSITE" id="PS50943">
    <property type="entry name" value="HTH_CROC1"/>
    <property type="match status" value="1"/>
</dbReference>
<accession>A0ABQ3Z9L9</accession>
<dbReference type="PANTHER" id="PTHR46082">
    <property type="entry name" value="ATP/GTP-BINDING PROTEIN-RELATED"/>
    <property type="match status" value="1"/>
</dbReference>
<dbReference type="InterPro" id="IPR011990">
    <property type="entry name" value="TPR-like_helical_dom_sf"/>
</dbReference>
<protein>
    <recommendedName>
        <fullName evidence="1">HTH cro/C1-type domain-containing protein</fullName>
    </recommendedName>
</protein>
<evidence type="ECO:0000313" key="3">
    <source>
        <dbReference type="Proteomes" id="UP000637628"/>
    </source>
</evidence>
<dbReference type="InterPro" id="IPR001387">
    <property type="entry name" value="Cro/C1-type_HTH"/>
</dbReference>
<comment type="caution">
    <text evidence="2">The sequence shown here is derived from an EMBL/GenBank/DDBJ whole genome shotgun (WGS) entry which is preliminary data.</text>
</comment>
<dbReference type="Pfam" id="PF13560">
    <property type="entry name" value="HTH_31"/>
    <property type="match status" value="1"/>
</dbReference>
<dbReference type="InterPro" id="IPR002182">
    <property type="entry name" value="NB-ARC"/>
</dbReference>
<dbReference type="InterPro" id="IPR053137">
    <property type="entry name" value="NLR-like"/>
</dbReference>
<evidence type="ECO:0000259" key="1">
    <source>
        <dbReference type="PROSITE" id="PS50943"/>
    </source>
</evidence>
<name>A0ABQ3Z9L9_9ACTN</name>
<dbReference type="EMBL" id="BOML01000064">
    <property type="protein sequence ID" value="GIE06511.1"/>
    <property type="molecule type" value="Genomic_DNA"/>
</dbReference>